<accession>A0A8T1M267</accession>
<feature type="region of interest" description="Disordered" evidence="1">
    <location>
        <begin position="1"/>
        <end position="28"/>
    </location>
</feature>
<reference evidence="2 3" key="1">
    <citation type="journal article" date="2018" name="Biotechnol. Adv.">
        <title>Improved genomic resources and new bioinformatic workflow for the carcinogenic parasite Clonorchis sinensis: Biotechnological implications.</title>
        <authorList>
            <person name="Wang D."/>
            <person name="Korhonen P.K."/>
            <person name="Gasser R.B."/>
            <person name="Young N.D."/>
        </authorList>
    </citation>
    <scope>NUCLEOTIDE SEQUENCE [LARGE SCALE GENOMIC DNA]</scope>
    <source>
        <strain evidence="2">Cs-k2</strain>
    </source>
</reference>
<dbReference type="AlphaFoldDB" id="A0A8T1M267"/>
<feature type="region of interest" description="Disordered" evidence="1">
    <location>
        <begin position="126"/>
        <end position="148"/>
    </location>
</feature>
<reference evidence="2 3" key="2">
    <citation type="journal article" date="2021" name="Genomics">
        <title>High-quality reference genome for Clonorchis sinensis.</title>
        <authorList>
            <person name="Young N.D."/>
            <person name="Stroehlein A.J."/>
            <person name="Kinkar L."/>
            <person name="Wang T."/>
            <person name="Sohn W.M."/>
            <person name="Chang B.C.H."/>
            <person name="Kaur P."/>
            <person name="Weisz D."/>
            <person name="Dudchenko O."/>
            <person name="Aiden E.L."/>
            <person name="Korhonen P.K."/>
            <person name="Gasser R.B."/>
        </authorList>
    </citation>
    <scope>NUCLEOTIDE SEQUENCE [LARGE SCALE GENOMIC DNA]</scope>
    <source>
        <strain evidence="2">Cs-k2</strain>
    </source>
</reference>
<feature type="compositionally biased region" description="Polar residues" evidence="1">
    <location>
        <begin position="126"/>
        <end position="147"/>
    </location>
</feature>
<comment type="caution">
    <text evidence="2">The sequence shown here is derived from an EMBL/GenBank/DDBJ whole genome shotgun (WGS) entry which is preliminary data.</text>
</comment>
<proteinExistence type="predicted"/>
<gene>
    <name evidence="2" type="ORF">CSKR_202714</name>
</gene>
<name>A0A8T1M267_CLOSI</name>
<evidence type="ECO:0000313" key="2">
    <source>
        <dbReference type="EMBL" id="KAG5443058.1"/>
    </source>
</evidence>
<sequence>MQNSKRSSHLTDSWLEPNGKIPKLQTSTKTPYVFPPTAAFALEYRQQLVDGTKLNASTALFRPLNPLLSAATFWTALEEQLKQQQRSLRLTVPNAATSPNKLKPYDIPSRSRIFDSPLTTPLVSRWTTTEDPVSSMSRQQNTSNPSLSVEIGELFRTSAQ</sequence>
<evidence type="ECO:0000256" key="1">
    <source>
        <dbReference type="SAM" id="MobiDB-lite"/>
    </source>
</evidence>
<evidence type="ECO:0000313" key="3">
    <source>
        <dbReference type="Proteomes" id="UP000286415"/>
    </source>
</evidence>
<keyword evidence="3" id="KW-1185">Reference proteome</keyword>
<dbReference type="EMBL" id="NIRI02000056">
    <property type="protein sequence ID" value="KAG5443058.1"/>
    <property type="molecule type" value="Genomic_DNA"/>
</dbReference>
<dbReference type="Proteomes" id="UP000286415">
    <property type="component" value="Unassembled WGS sequence"/>
</dbReference>
<organism evidence="2 3">
    <name type="scientific">Clonorchis sinensis</name>
    <name type="common">Chinese liver fluke</name>
    <dbReference type="NCBI Taxonomy" id="79923"/>
    <lineage>
        <taxon>Eukaryota</taxon>
        <taxon>Metazoa</taxon>
        <taxon>Spiralia</taxon>
        <taxon>Lophotrochozoa</taxon>
        <taxon>Platyhelminthes</taxon>
        <taxon>Trematoda</taxon>
        <taxon>Digenea</taxon>
        <taxon>Opisthorchiida</taxon>
        <taxon>Opisthorchiata</taxon>
        <taxon>Opisthorchiidae</taxon>
        <taxon>Clonorchis</taxon>
    </lineage>
</organism>
<protein>
    <submittedName>
        <fullName evidence="2">Uncharacterized protein</fullName>
    </submittedName>
</protein>